<dbReference type="SUPFAM" id="SSF53383">
    <property type="entry name" value="PLP-dependent transferases"/>
    <property type="match status" value="1"/>
</dbReference>
<evidence type="ECO:0000256" key="4">
    <source>
        <dbReference type="SAM" id="MobiDB-lite"/>
    </source>
</evidence>
<gene>
    <name evidence="7" type="ORF">SEMRO_959_G224810.1</name>
</gene>
<evidence type="ECO:0000259" key="6">
    <source>
        <dbReference type="Pfam" id="PF01212"/>
    </source>
</evidence>
<feature type="domain" description="Aromatic amino acid beta-eliminating lyase/threonine aldolase" evidence="6">
    <location>
        <begin position="70"/>
        <end position="284"/>
    </location>
</feature>
<keyword evidence="3" id="KW-0663">Pyridoxal phosphate</keyword>
<dbReference type="GO" id="GO:0006567">
    <property type="term" value="P:L-threonine catabolic process"/>
    <property type="evidence" value="ECO:0007669"/>
    <property type="project" value="TreeGrafter"/>
</dbReference>
<dbReference type="GO" id="GO:0005829">
    <property type="term" value="C:cytosol"/>
    <property type="evidence" value="ECO:0007669"/>
    <property type="project" value="TreeGrafter"/>
</dbReference>
<organism evidence="7 8">
    <name type="scientific">Seminavis robusta</name>
    <dbReference type="NCBI Taxonomy" id="568900"/>
    <lineage>
        <taxon>Eukaryota</taxon>
        <taxon>Sar</taxon>
        <taxon>Stramenopiles</taxon>
        <taxon>Ochrophyta</taxon>
        <taxon>Bacillariophyta</taxon>
        <taxon>Bacillariophyceae</taxon>
        <taxon>Bacillariophycidae</taxon>
        <taxon>Naviculales</taxon>
        <taxon>Naviculaceae</taxon>
        <taxon>Seminavis</taxon>
    </lineage>
</organism>
<accession>A0A9N8EC78</accession>
<dbReference type="Pfam" id="PF01212">
    <property type="entry name" value="Beta_elim_lyase"/>
    <property type="match status" value="1"/>
</dbReference>
<dbReference type="Gene3D" id="3.90.1150.10">
    <property type="entry name" value="Aspartate Aminotransferase, domain 1"/>
    <property type="match status" value="1"/>
</dbReference>
<feature type="chain" id="PRO_5040403897" evidence="5">
    <location>
        <begin position="21"/>
        <end position="439"/>
    </location>
</feature>
<dbReference type="InterPro" id="IPR015424">
    <property type="entry name" value="PyrdxlP-dep_Trfase"/>
</dbReference>
<feature type="signal peptide" evidence="5">
    <location>
        <begin position="1"/>
        <end position="20"/>
    </location>
</feature>
<feature type="compositionally biased region" description="Polar residues" evidence="4">
    <location>
        <begin position="26"/>
        <end position="38"/>
    </location>
</feature>
<dbReference type="InterPro" id="IPR015421">
    <property type="entry name" value="PyrdxlP-dep_Trfase_major"/>
</dbReference>
<evidence type="ECO:0000256" key="2">
    <source>
        <dbReference type="ARBA" id="ARBA00006966"/>
    </source>
</evidence>
<sequence>MLFTLRGIIFVAVVAESARAFAQQSSSGSTFKEPSINLQRPHEDRSPSDSLRHLAKECQRLGIDSFDVYGDFNSTAESSFLRRFEAEIAEELGMEDAVFMPSGGMAQSIALLIHAANKSPSFACHHTSHLLLHEQDAYRELLHMDPVIISTEQRATGKCMSIPPMMFRDVQQNLDQHGNTVSTLILELPHREIGGKLTPWQDVLQMQSYCRQRGIKFHLDGARIFEATTGYGDMSLKEIASVFDSVYISFYKGLGAISGAMLLGSKDFCDAARVNLRRFGGNLYTLLPYAISGWSGFRRQWRLESGEDEQLAGADVPDPIMSFQDKKNKLVGLVGALAAESQIARVLSFDPEEPETSMVHGFLRASPKDCAKALDQVEKDTNVRVLSRVRPVEESEPQYKVGFRSRFEWAMGESNGHVSDETYMLGLRALAGALSSEGD</sequence>
<evidence type="ECO:0000313" key="8">
    <source>
        <dbReference type="Proteomes" id="UP001153069"/>
    </source>
</evidence>
<feature type="compositionally biased region" description="Basic and acidic residues" evidence="4">
    <location>
        <begin position="40"/>
        <end position="50"/>
    </location>
</feature>
<keyword evidence="8" id="KW-1185">Reference proteome</keyword>
<evidence type="ECO:0000256" key="3">
    <source>
        <dbReference type="ARBA" id="ARBA00022898"/>
    </source>
</evidence>
<evidence type="ECO:0000256" key="1">
    <source>
        <dbReference type="ARBA" id="ARBA00001933"/>
    </source>
</evidence>
<dbReference type="InterPro" id="IPR001597">
    <property type="entry name" value="ArAA_b-elim_lyase/Thr_aldolase"/>
</dbReference>
<reference evidence="7" key="1">
    <citation type="submission" date="2020-06" db="EMBL/GenBank/DDBJ databases">
        <authorList>
            <consortium name="Plant Systems Biology data submission"/>
        </authorList>
    </citation>
    <scope>NUCLEOTIDE SEQUENCE</scope>
    <source>
        <strain evidence="7">D6</strain>
    </source>
</reference>
<dbReference type="GO" id="GO:0008732">
    <property type="term" value="F:L-allo-threonine aldolase activity"/>
    <property type="evidence" value="ECO:0007669"/>
    <property type="project" value="TreeGrafter"/>
</dbReference>
<feature type="region of interest" description="Disordered" evidence="4">
    <location>
        <begin position="26"/>
        <end position="50"/>
    </location>
</feature>
<dbReference type="PANTHER" id="PTHR48097">
    <property type="entry name" value="L-THREONINE ALDOLASE-RELATED"/>
    <property type="match status" value="1"/>
</dbReference>
<evidence type="ECO:0000313" key="7">
    <source>
        <dbReference type="EMBL" id="CAB9518736.1"/>
    </source>
</evidence>
<name>A0A9N8EC78_9STRA</name>
<dbReference type="OrthoDB" id="10261951at2759"/>
<dbReference type="GO" id="GO:0006545">
    <property type="term" value="P:glycine biosynthetic process"/>
    <property type="evidence" value="ECO:0007669"/>
    <property type="project" value="TreeGrafter"/>
</dbReference>
<dbReference type="AlphaFoldDB" id="A0A9N8EC78"/>
<evidence type="ECO:0000256" key="5">
    <source>
        <dbReference type="SAM" id="SignalP"/>
    </source>
</evidence>
<dbReference type="Proteomes" id="UP001153069">
    <property type="component" value="Unassembled WGS sequence"/>
</dbReference>
<dbReference type="Gene3D" id="3.40.640.10">
    <property type="entry name" value="Type I PLP-dependent aspartate aminotransferase-like (Major domain)"/>
    <property type="match status" value="1"/>
</dbReference>
<comment type="similarity">
    <text evidence="2">Belongs to the threonine aldolase family.</text>
</comment>
<proteinExistence type="inferred from homology"/>
<dbReference type="PANTHER" id="PTHR48097:SF9">
    <property type="entry name" value="L-THREONINE ALDOLASE"/>
    <property type="match status" value="1"/>
</dbReference>
<dbReference type="EMBL" id="CAICTM010000957">
    <property type="protein sequence ID" value="CAB9518736.1"/>
    <property type="molecule type" value="Genomic_DNA"/>
</dbReference>
<dbReference type="InterPro" id="IPR015422">
    <property type="entry name" value="PyrdxlP-dep_Trfase_small"/>
</dbReference>
<keyword evidence="5" id="KW-0732">Signal</keyword>
<protein>
    <submittedName>
        <fullName evidence="7">Probable low-specificity L-threonine aldolase</fullName>
    </submittedName>
</protein>
<comment type="caution">
    <text evidence="7">The sequence shown here is derived from an EMBL/GenBank/DDBJ whole genome shotgun (WGS) entry which is preliminary data.</text>
</comment>
<comment type="cofactor">
    <cofactor evidence="1">
        <name>pyridoxal 5'-phosphate</name>
        <dbReference type="ChEBI" id="CHEBI:597326"/>
    </cofactor>
</comment>